<organism evidence="2 3">
    <name type="scientific">Candidatus Andeanibacterium colombiense</name>
    <dbReference type="NCBI Taxonomy" id="3121345"/>
    <lineage>
        <taxon>Bacteria</taxon>
        <taxon>Pseudomonadati</taxon>
        <taxon>Pseudomonadota</taxon>
        <taxon>Alphaproteobacteria</taxon>
        <taxon>Sphingomonadales</taxon>
        <taxon>Sphingomonadaceae</taxon>
        <taxon>Candidatus Andeanibacterium</taxon>
    </lineage>
</organism>
<gene>
    <name evidence="2" type="ORF">P0Y56_07205</name>
</gene>
<dbReference type="Proteomes" id="UP001218362">
    <property type="component" value="Chromosome"/>
</dbReference>
<evidence type="ECO:0000313" key="2">
    <source>
        <dbReference type="EMBL" id="WEK48074.1"/>
    </source>
</evidence>
<name>A0AAJ5X8M9_9SPHN</name>
<protein>
    <recommendedName>
        <fullName evidence="4">Lipoprotein</fullName>
    </recommendedName>
</protein>
<evidence type="ECO:0000256" key="1">
    <source>
        <dbReference type="SAM" id="SignalP"/>
    </source>
</evidence>
<reference evidence="2" key="1">
    <citation type="submission" date="2023-03" db="EMBL/GenBank/DDBJ databases">
        <title>Andean soil-derived lignocellulolytic bacterial consortium as a source of novel taxa and putative plastic-active enzymes.</title>
        <authorList>
            <person name="Diaz-Garcia L."/>
            <person name="Chuvochina M."/>
            <person name="Feuerriegel G."/>
            <person name="Bunk B."/>
            <person name="Sproer C."/>
            <person name="Streit W.R."/>
            <person name="Rodriguez L.M."/>
            <person name="Overmann J."/>
            <person name="Jimenez D.J."/>
        </authorList>
    </citation>
    <scope>NUCLEOTIDE SEQUENCE</scope>
    <source>
        <strain evidence="2">MAG 26</strain>
    </source>
</reference>
<evidence type="ECO:0008006" key="4">
    <source>
        <dbReference type="Google" id="ProtNLM"/>
    </source>
</evidence>
<proteinExistence type="predicted"/>
<evidence type="ECO:0000313" key="3">
    <source>
        <dbReference type="Proteomes" id="UP001218362"/>
    </source>
</evidence>
<dbReference type="KEGG" id="acob:P0Y56_07205"/>
<sequence length="216" mass="22921">MTARFRRLLPVFAATAALAGCHHSGNLVVDEGVGITALRTTCPAVGIPDYTGDITLFRGSAHTADAIDMVASMTNVRTTCDNTGAKVYAVSSFDVLARRTNTSGARTIQLPYFSSVVRGGSTVVSKRVGTITITFADGQERAQGKATAGAYIDKAEATLPPEVVEIINRKRKAGENDAATDPLTLPEVRTALNRANFELLVGFQLTEAQLAYNATR</sequence>
<accession>A0AAJ5X8M9</accession>
<keyword evidence="1" id="KW-0732">Signal</keyword>
<feature type="signal peptide" evidence="1">
    <location>
        <begin position="1"/>
        <end position="19"/>
    </location>
</feature>
<feature type="chain" id="PRO_5042554204" description="Lipoprotein" evidence="1">
    <location>
        <begin position="20"/>
        <end position="216"/>
    </location>
</feature>
<dbReference type="EMBL" id="CP119316">
    <property type="protein sequence ID" value="WEK48074.1"/>
    <property type="molecule type" value="Genomic_DNA"/>
</dbReference>
<dbReference type="AlphaFoldDB" id="A0AAJ5X8M9"/>
<dbReference type="PROSITE" id="PS51257">
    <property type="entry name" value="PROKAR_LIPOPROTEIN"/>
    <property type="match status" value="1"/>
</dbReference>